<gene>
    <name evidence="2" type="ORF">FC98_GL001613</name>
</gene>
<dbReference type="PATRIC" id="fig|1423766.4.peg.1671"/>
<keyword evidence="1" id="KW-0812">Transmembrane</keyword>
<proteinExistence type="predicted"/>
<evidence type="ECO:0008006" key="4">
    <source>
        <dbReference type="Google" id="ProtNLM"/>
    </source>
</evidence>
<keyword evidence="3" id="KW-1185">Reference proteome</keyword>
<reference evidence="2 3" key="1">
    <citation type="journal article" date="2015" name="Genome Announc.">
        <title>Expanding the biotechnology potential of lactobacilli through comparative genomics of 213 strains and associated genera.</title>
        <authorList>
            <person name="Sun Z."/>
            <person name="Harris H.M."/>
            <person name="McCann A."/>
            <person name="Guo C."/>
            <person name="Argimon S."/>
            <person name="Zhang W."/>
            <person name="Yang X."/>
            <person name="Jeffery I.B."/>
            <person name="Cooney J.C."/>
            <person name="Kagawa T.F."/>
            <person name="Liu W."/>
            <person name="Song Y."/>
            <person name="Salvetti E."/>
            <person name="Wrobel A."/>
            <person name="Rasinkangas P."/>
            <person name="Parkhill J."/>
            <person name="Rea M.C."/>
            <person name="O'Sullivan O."/>
            <person name="Ritari J."/>
            <person name="Douillard F.P."/>
            <person name="Paul Ross R."/>
            <person name="Yang R."/>
            <person name="Briner A.E."/>
            <person name="Felis G.E."/>
            <person name="de Vos W.M."/>
            <person name="Barrangou R."/>
            <person name="Klaenhammer T.R."/>
            <person name="Caufield P.W."/>
            <person name="Cui Y."/>
            <person name="Zhang H."/>
            <person name="O'Toole P.W."/>
        </authorList>
    </citation>
    <scope>NUCLEOTIDE SEQUENCE [LARGE SCALE GENOMIC DNA]</scope>
    <source>
        <strain evidence="2 3">DSM 19906</strain>
    </source>
</reference>
<dbReference type="AlphaFoldDB" id="A0A0R1NRX1"/>
<dbReference type="EMBL" id="AZEB01000003">
    <property type="protein sequence ID" value="KRL22863.1"/>
    <property type="molecule type" value="Genomic_DNA"/>
</dbReference>
<evidence type="ECO:0000256" key="1">
    <source>
        <dbReference type="SAM" id="Phobius"/>
    </source>
</evidence>
<keyword evidence="1" id="KW-1133">Transmembrane helix</keyword>
<protein>
    <recommendedName>
        <fullName evidence="4">DUF3290 domain-containing protein</fullName>
    </recommendedName>
</protein>
<dbReference type="Proteomes" id="UP000051439">
    <property type="component" value="Unassembled WGS sequence"/>
</dbReference>
<name>A0A0R1NRX1_9LACO</name>
<dbReference type="InterPro" id="IPR021707">
    <property type="entry name" value="DUF3290"/>
</dbReference>
<feature type="transmembrane region" description="Helical" evidence="1">
    <location>
        <begin position="24"/>
        <end position="44"/>
    </location>
</feature>
<feature type="transmembrane region" description="Helical" evidence="1">
    <location>
        <begin position="56"/>
        <end position="72"/>
    </location>
</feature>
<evidence type="ECO:0000313" key="3">
    <source>
        <dbReference type="Proteomes" id="UP000051439"/>
    </source>
</evidence>
<organism evidence="2 3">
    <name type="scientific">Lentilactobacillus kisonensis DSM 19906 = JCM 15041</name>
    <dbReference type="NCBI Taxonomy" id="1423766"/>
    <lineage>
        <taxon>Bacteria</taxon>
        <taxon>Bacillati</taxon>
        <taxon>Bacillota</taxon>
        <taxon>Bacilli</taxon>
        <taxon>Lactobacillales</taxon>
        <taxon>Lactobacillaceae</taxon>
        <taxon>Lentilactobacillus</taxon>
    </lineage>
</organism>
<sequence length="156" mass="17754">MGDEQTMTFYTYHYLNTSQGNWQYARIIVLSILALIFMIFLIHYLRNRLDVKYKDLSIIVGTLLLLILAMQYDDFSSMQSATKQTGQITTVVKESAARLKISPSRVSINSTSQNANLMIKTPKGFYRIDYNSDGTQFVLEKVALHDPNNVTVKGES</sequence>
<evidence type="ECO:0000313" key="2">
    <source>
        <dbReference type="EMBL" id="KRL22863.1"/>
    </source>
</evidence>
<comment type="caution">
    <text evidence="2">The sequence shown here is derived from an EMBL/GenBank/DDBJ whole genome shotgun (WGS) entry which is preliminary data.</text>
</comment>
<keyword evidence="1" id="KW-0472">Membrane</keyword>
<accession>A0A0R1NRX1</accession>
<dbReference type="Pfam" id="PF11694">
    <property type="entry name" value="DUF3290"/>
    <property type="match status" value="1"/>
</dbReference>